<protein>
    <recommendedName>
        <fullName evidence="3">Phage tail protein</fullName>
    </recommendedName>
</protein>
<evidence type="ECO:0008006" key="3">
    <source>
        <dbReference type="Google" id="ProtNLM"/>
    </source>
</evidence>
<dbReference type="STRING" id="155974.SAMN04487818_1246"/>
<sequence>MQARDDQDLAKAVTAPERVPLVRLEADWSRDGTYGHPLSDLSPVVESVSVERSITGDLPPEATLVEGYTTAKLVAELGGTRPGDPRDIARMLSPYRADHAVDTDDMMDAPLRLDLGLVTKSGPRWARQFTGATRTARLSASRRTVTVEGLDPAERLRASVTLPLWAMWEFEFRNLRSYPYRNLTNTQWVIDYVLRRNGIHASPPPREGALWGMTCHGSLAPDIGWRAALITATKTNATVPEFIDGPYGLACNGGPDSWSWTGATPTSSPYMSYPQLIEFEIRAGATNTFHRSSDGTVVSVSDGVVKLQGNTIDVAVTASGGLVARLWANRNSTTPTLAGTITGPTITGATRWHSVGLWIGWYANGDVVHRWHLDGVQTPSFTTTVGRPVDYPSLPGGVHAFTPLPVQCLRWAQRIFTLPADWGTPHTPTATIDTGLNWITGLPDVVDGDSWDVIRQAAAAEYGTVSFDEHGHFTFRTRNRPRPAPVKDLSAQVDLKDLDLTIAVDSVRTEITYRTTARYESSTREVVFAAGTLDQFDSPPGYTSYPIQLARRCLVDDGMTSYTPDVWPPQFSGFVSVNAATGARVSNVDVDLSVDPDQLHVNLLVSNPNAFTVRMAAGTRPALQITGTVITDDTTYTGITRNTTSAARYGRRVLDLPDNPFRQRPESTRDVATSLLGDLAAPVAILADVPVVGDPRVQLTDVVTVNDPSGLGGPITAAVIGSRRVHTTTDGLADTLTLRVLR</sequence>
<proteinExistence type="predicted"/>
<accession>A0A1H9XSC9</accession>
<dbReference type="EMBL" id="FOGI01000024">
    <property type="protein sequence ID" value="SES49058.1"/>
    <property type="molecule type" value="Genomic_DNA"/>
</dbReference>
<evidence type="ECO:0000313" key="2">
    <source>
        <dbReference type="Proteomes" id="UP000199051"/>
    </source>
</evidence>
<keyword evidence="2" id="KW-1185">Reference proteome</keyword>
<gene>
    <name evidence="1" type="ORF">SAMN04487818_1246</name>
</gene>
<evidence type="ECO:0000313" key="1">
    <source>
        <dbReference type="EMBL" id="SES49058.1"/>
    </source>
</evidence>
<name>A0A1H9XSC9_9PSEU</name>
<organism evidence="1 2">
    <name type="scientific">Actinokineospora terrae</name>
    <dbReference type="NCBI Taxonomy" id="155974"/>
    <lineage>
        <taxon>Bacteria</taxon>
        <taxon>Bacillati</taxon>
        <taxon>Actinomycetota</taxon>
        <taxon>Actinomycetes</taxon>
        <taxon>Pseudonocardiales</taxon>
        <taxon>Pseudonocardiaceae</taxon>
        <taxon>Actinokineospora</taxon>
    </lineage>
</organism>
<reference evidence="2" key="1">
    <citation type="submission" date="2016-10" db="EMBL/GenBank/DDBJ databases">
        <authorList>
            <person name="Varghese N."/>
            <person name="Submissions S."/>
        </authorList>
    </citation>
    <scope>NUCLEOTIDE SEQUENCE [LARGE SCALE GENOMIC DNA]</scope>
    <source>
        <strain evidence="2">DSM 44260</strain>
    </source>
</reference>
<dbReference type="Proteomes" id="UP000199051">
    <property type="component" value="Unassembled WGS sequence"/>
</dbReference>
<dbReference type="AlphaFoldDB" id="A0A1H9XSC9"/>